<keyword evidence="3" id="KW-0378">Hydrolase</keyword>
<sequence length="94" mass="10185">MDLLDPASWTKSPTPVFAKSEANGVFGPGHNCFTQSPDGTQNWIVYHAKVVANQECKARTPRAQPFGWNPDGTPNFGLPVAADQPLPKPSPLDR</sequence>
<evidence type="ECO:0000313" key="6">
    <source>
        <dbReference type="EMBL" id="MBC3794615.1"/>
    </source>
</evidence>
<evidence type="ECO:0000256" key="1">
    <source>
        <dbReference type="ARBA" id="ARBA00009865"/>
    </source>
</evidence>
<accession>A0ABR6WDH1</accession>
<keyword evidence="7" id="KW-1185">Reference proteome</keyword>
<feature type="region of interest" description="Disordered" evidence="5">
    <location>
        <begin position="61"/>
        <end position="94"/>
    </location>
</feature>
<dbReference type="InterPro" id="IPR006710">
    <property type="entry name" value="Glyco_hydro_43"/>
</dbReference>
<evidence type="ECO:0000313" key="7">
    <source>
        <dbReference type="Proteomes" id="UP000700732"/>
    </source>
</evidence>
<organism evidence="6 7">
    <name type="scientific">Spirosoma utsteinense</name>
    <dbReference type="NCBI Taxonomy" id="2585773"/>
    <lineage>
        <taxon>Bacteria</taxon>
        <taxon>Pseudomonadati</taxon>
        <taxon>Bacteroidota</taxon>
        <taxon>Cytophagia</taxon>
        <taxon>Cytophagales</taxon>
        <taxon>Cytophagaceae</taxon>
        <taxon>Spirosoma</taxon>
    </lineage>
</organism>
<evidence type="ECO:0000256" key="4">
    <source>
        <dbReference type="ARBA" id="ARBA00023295"/>
    </source>
</evidence>
<dbReference type="EMBL" id="VFIA01000052">
    <property type="protein sequence ID" value="MBC3794615.1"/>
    <property type="molecule type" value="Genomic_DNA"/>
</dbReference>
<dbReference type="Gene3D" id="2.115.10.20">
    <property type="entry name" value="Glycosyl hydrolase domain, family 43"/>
    <property type="match status" value="1"/>
</dbReference>
<dbReference type="InterPro" id="IPR023296">
    <property type="entry name" value="Glyco_hydro_beta-prop_sf"/>
</dbReference>
<evidence type="ECO:0000256" key="3">
    <source>
        <dbReference type="ARBA" id="ARBA00022801"/>
    </source>
</evidence>
<dbReference type="RefSeq" id="WP_208493178.1">
    <property type="nucleotide sequence ID" value="NZ_VFIA01000052.1"/>
</dbReference>
<dbReference type="Pfam" id="PF04616">
    <property type="entry name" value="Glyco_hydro_43"/>
    <property type="match status" value="1"/>
</dbReference>
<keyword evidence="2" id="KW-0732">Signal</keyword>
<comment type="similarity">
    <text evidence="1">Belongs to the glycosyl hydrolase 43 family.</text>
</comment>
<dbReference type="SUPFAM" id="SSF75005">
    <property type="entry name" value="Arabinanase/levansucrase/invertase"/>
    <property type="match status" value="1"/>
</dbReference>
<dbReference type="Proteomes" id="UP000700732">
    <property type="component" value="Unassembled WGS sequence"/>
</dbReference>
<dbReference type="PANTHER" id="PTHR43817:SF1">
    <property type="entry name" value="HYDROLASE, FAMILY 43, PUTATIVE (AFU_ORTHOLOGUE AFUA_3G01660)-RELATED"/>
    <property type="match status" value="1"/>
</dbReference>
<reference evidence="6 7" key="1">
    <citation type="submission" date="2019-06" db="EMBL/GenBank/DDBJ databases">
        <title>Spirosoma utsteinense sp. nov. isolated from Antarctic ice-free soils.</title>
        <authorList>
            <person name="Tahon G."/>
        </authorList>
    </citation>
    <scope>NUCLEOTIDE SEQUENCE [LARGE SCALE GENOMIC DNA]</scope>
    <source>
        <strain evidence="6 7">LMG 31447</strain>
    </source>
</reference>
<proteinExistence type="inferred from homology"/>
<keyword evidence="4" id="KW-0326">Glycosidase</keyword>
<name>A0ABR6WDH1_9BACT</name>
<protein>
    <submittedName>
        <fullName evidence="6">GH43 family beta-xylosidase</fullName>
    </submittedName>
</protein>
<evidence type="ECO:0000256" key="2">
    <source>
        <dbReference type="ARBA" id="ARBA00022729"/>
    </source>
</evidence>
<evidence type="ECO:0000256" key="5">
    <source>
        <dbReference type="SAM" id="MobiDB-lite"/>
    </source>
</evidence>
<dbReference type="PANTHER" id="PTHR43817">
    <property type="entry name" value="GLYCOSYL HYDROLASE"/>
    <property type="match status" value="1"/>
</dbReference>
<gene>
    <name evidence="6" type="ORF">FH603_5145</name>
</gene>
<comment type="caution">
    <text evidence="6">The sequence shown here is derived from an EMBL/GenBank/DDBJ whole genome shotgun (WGS) entry which is preliminary data.</text>
</comment>